<dbReference type="InterPro" id="IPR027417">
    <property type="entry name" value="P-loop_NTPase"/>
</dbReference>
<evidence type="ECO:0000313" key="9">
    <source>
        <dbReference type="EMBL" id="PHT93667.1"/>
    </source>
</evidence>
<evidence type="ECO:0000256" key="4">
    <source>
        <dbReference type="ARBA" id="ARBA00023172"/>
    </source>
</evidence>
<dbReference type="EMBL" id="AYRZ02000001">
    <property type="protein sequence ID" value="PHT93667.1"/>
    <property type="molecule type" value="Genomic_DNA"/>
</dbReference>
<evidence type="ECO:0000256" key="2">
    <source>
        <dbReference type="ARBA" id="ARBA00008997"/>
    </source>
</evidence>
<evidence type="ECO:0000256" key="7">
    <source>
        <dbReference type="RuleBase" id="RU365071"/>
    </source>
</evidence>
<evidence type="ECO:0000256" key="5">
    <source>
        <dbReference type="ARBA" id="ARBA00023204"/>
    </source>
</evidence>
<comment type="caution">
    <text evidence="9">The sequence shown here is derived from an EMBL/GenBank/DDBJ whole genome shotgun (WGS) entry which is preliminary data.</text>
</comment>
<evidence type="ECO:0000313" key="10">
    <source>
        <dbReference type="Proteomes" id="UP000222542"/>
    </source>
</evidence>
<keyword evidence="5 7" id="KW-0234">DNA repair</keyword>
<dbReference type="Gene3D" id="3.40.50.300">
    <property type="entry name" value="P-loop containing nucleotide triphosphate hydrolases"/>
    <property type="match status" value="1"/>
</dbReference>
<dbReference type="InterPro" id="IPR027786">
    <property type="entry name" value="Nse4/EID"/>
</dbReference>
<dbReference type="PANTHER" id="PTHR16140:SF21">
    <property type="entry name" value="NON-STRUCTURAL MAINTENANCE OF CHROMOSOMES ELEMENT 4"/>
    <property type="match status" value="1"/>
</dbReference>
<feature type="domain" description="Non-structural maintenance of chromosome element 4 C-terminal" evidence="8">
    <location>
        <begin position="42"/>
        <end position="143"/>
    </location>
</feature>
<evidence type="ECO:0000259" key="8">
    <source>
        <dbReference type="Pfam" id="PF08743"/>
    </source>
</evidence>
<dbReference type="GO" id="GO:0030915">
    <property type="term" value="C:Smc5-Smc6 complex"/>
    <property type="evidence" value="ECO:0007669"/>
    <property type="project" value="UniProtKB-UniRule"/>
</dbReference>
<comment type="function">
    <text evidence="7">Component of the SMC5-SMC6 complex, that promotes sister chromatid alignment after DNA damage and facilitates double-stranded DNA breaks (DSBs) repair via homologous recombination between sister chromatids.</text>
</comment>
<comment type="similarity">
    <text evidence="2 7">Belongs to the NSE4 family.</text>
</comment>
<dbReference type="STRING" id="4072.A0A2G3AHF8"/>
<keyword evidence="3 7" id="KW-0227">DNA damage</keyword>
<dbReference type="Pfam" id="PF08743">
    <property type="entry name" value="Nse4_C"/>
    <property type="match status" value="1"/>
</dbReference>
<accession>A0A2G3AHF8</accession>
<keyword evidence="6 7" id="KW-0539">Nucleus</keyword>
<comment type="subcellular location">
    <subcellularLocation>
        <location evidence="1 7">Nucleus</location>
    </subcellularLocation>
</comment>
<dbReference type="AlphaFoldDB" id="A0A2G3AHF8"/>
<evidence type="ECO:0000256" key="6">
    <source>
        <dbReference type="ARBA" id="ARBA00023242"/>
    </source>
</evidence>
<dbReference type="Gramene" id="PHT93667">
    <property type="protein sequence ID" value="PHT93667"/>
    <property type="gene ID" value="T459_01549"/>
</dbReference>
<sequence>MKKLNLGPNGGILTSLDLFTTKFDEMRDLGDARIITRIVKGVTIENLVLNRKCFMQTIENLFVLAFLVKDGRVVIYVDENGSHFLCYGLDLWNQPFIEIQGKAAYTRPLWNGPAACLVISGEVKYNQFVFGLDFTDWENMSRNHGKVLREGSNIDNYPEIGDANIRNGNLKRKLL</sequence>
<protein>
    <recommendedName>
        <fullName evidence="7">Non-structural maintenance of chromosomes element 4</fullName>
    </recommendedName>
</protein>
<dbReference type="InterPro" id="IPR014854">
    <property type="entry name" value="Nse4_C"/>
</dbReference>
<organism evidence="9 10">
    <name type="scientific">Capsicum annuum</name>
    <name type="common">Capsicum pepper</name>
    <dbReference type="NCBI Taxonomy" id="4072"/>
    <lineage>
        <taxon>Eukaryota</taxon>
        <taxon>Viridiplantae</taxon>
        <taxon>Streptophyta</taxon>
        <taxon>Embryophyta</taxon>
        <taxon>Tracheophyta</taxon>
        <taxon>Spermatophyta</taxon>
        <taxon>Magnoliopsida</taxon>
        <taxon>eudicotyledons</taxon>
        <taxon>Gunneridae</taxon>
        <taxon>Pentapetalae</taxon>
        <taxon>asterids</taxon>
        <taxon>lamiids</taxon>
        <taxon>Solanales</taxon>
        <taxon>Solanaceae</taxon>
        <taxon>Solanoideae</taxon>
        <taxon>Capsiceae</taxon>
        <taxon>Capsicum</taxon>
    </lineage>
</organism>
<proteinExistence type="inferred from homology"/>
<name>A0A2G3AHF8_CAPAN</name>
<dbReference type="GO" id="GO:0006310">
    <property type="term" value="P:DNA recombination"/>
    <property type="evidence" value="ECO:0007669"/>
    <property type="project" value="UniProtKB-UniRule"/>
</dbReference>
<keyword evidence="4 7" id="KW-0233">DNA recombination</keyword>
<dbReference type="GO" id="GO:0005634">
    <property type="term" value="C:nucleus"/>
    <property type="evidence" value="ECO:0007669"/>
    <property type="project" value="UniProtKB-SubCell"/>
</dbReference>
<evidence type="ECO:0000256" key="1">
    <source>
        <dbReference type="ARBA" id="ARBA00004123"/>
    </source>
</evidence>
<reference evidence="9 10" key="1">
    <citation type="journal article" date="2014" name="Nat. Genet.">
        <title>Genome sequence of the hot pepper provides insights into the evolution of pungency in Capsicum species.</title>
        <authorList>
            <person name="Kim S."/>
            <person name="Park M."/>
            <person name="Yeom S.I."/>
            <person name="Kim Y.M."/>
            <person name="Lee J.M."/>
            <person name="Lee H.A."/>
            <person name="Seo E."/>
            <person name="Choi J."/>
            <person name="Cheong K."/>
            <person name="Kim K.T."/>
            <person name="Jung K."/>
            <person name="Lee G.W."/>
            <person name="Oh S.K."/>
            <person name="Bae C."/>
            <person name="Kim S.B."/>
            <person name="Lee H.Y."/>
            <person name="Kim S.Y."/>
            <person name="Kim M.S."/>
            <person name="Kang B.C."/>
            <person name="Jo Y.D."/>
            <person name="Yang H.B."/>
            <person name="Jeong H.J."/>
            <person name="Kang W.H."/>
            <person name="Kwon J.K."/>
            <person name="Shin C."/>
            <person name="Lim J.Y."/>
            <person name="Park J.H."/>
            <person name="Huh J.H."/>
            <person name="Kim J.S."/>
            <person name="Kim B.D."/>
            <person name="Cohen O."/>
            <person name="Paran I."/>
            <person name="Suh M.C."/>
            <person name="Lee S.B."/>
            <person name="Kim Y.K."/>
            <person name="Shin Y."/>
            <person name="Noh S.J."/>
            <person name="Park J."/>
            <person name="Seo Y.S."/>
            <person name="Kwon S.Y."/>
            <person name="Kim H.A."/>
            <person name="Park J.M."/>
            <person name="Kim H.J."/>
            <person name="Choi S.B."/>
            <person name="Bosland P.W."/>
            <person name="Reeves G."/>
            <person name="Jo S.H."/>
            <person name="Lee B.W."/>
            <person name="Cho H.T."/>
            <person name="Choi H.S."/>
            <person name="Lee M.S."/>
            <person name="Yu Y."/>
            <person name="Do Choi Y."/>
            <person name="Park B.S."/>
            <person name="van Deynze A."/>
            <person name="Ashrafi H."/>
            <person name="Hill T."/>
            <person name="Kim W.T."/>
            <person name="Pai H.S."/>
            <person name="Ahn H.K."/>
            <person name="Yeam I."/>
            <person name="Giovannoni J.J."/>
            <person name="Rose J.K."/>
            <person name="Sorensen I."/>
            <person name="Lee S.J."/>
            <person name="Kim R.W."/>
            <person name="Choi I.Y."/>
            <person name="Choi B.S."/>
            <person name="Lim J.S."/>
            <person name="Lee Y.H."/>
            <person name="Choi D."/>
        </authorList>
    </citation>
    <scope>NUCLEOTIDE SEQUENCE [LARGE SCALE GENOMIC DNA]</scope>
    <source>
        <strain evidence="10">cv. CM334</strain>
    </source>
</reference>
<dbReference type="PANTHER" id="PTHR16140">
    <property type="entry name" value="NON-STRUCTURAL MAINTENANCE OF CHROMOSOMES ELEMENT 4"/>
    <property type="match status" value="1"/>
</dbReference>
<reference evidence="9 10" key="2">
    <citation type="journal article" date="2017" name="Genome Biol.">
        <title>New reference genome sequences of hot pepper reveal the massive evolution of plant disease-resistance genes by retroduplication.</title>
        <authorList>
            <person name="Kim S."/>
            <person name="Park J."/>
            <person name="Yeom S.I."/>
            <person name="Kim Y.M."/>
            <person name="Seo E."/>
            <person name="Kim K.T."/>
            <person name="Kim M.S."/>
            <person name="Lee J.M."/>
            <person name="Cheong K."/>
            <person name="Shin H.S."/>
            <person name="Kim S.B."/>
            <person name="Han K."/>
            <person name="Lee J."/>
            <person name="Park M."/>
            <person name="Lee H.A."/>
            <person name="Lee H.Y."/>
            <person name="Lee Y."/>
            <person name="Oh S."/>
            <person name="Lee J.H."/>
            <person name="Choi E."/>
            <person name="Choi E."/>
            <person name="Lee S.E."/>
            <person name="Jeon J."/>
            <person name="Kim H."/>
            <person name="Choi G."/>
            <person name="Song H."/>
            <person name="Lee J."/>
            <person name="Lee S.C."/>
            <person name="Kwon J.K."/>
            <person name="Lee H.Y."/>
            <person name="Koo N."/>
            <person name="Hong Y."/>
            <person name="Kim R.W."/>
            <person name="Kang W.H."/>
            <person name="Huh J.H."/>
            <person name="Kang B.C."/>
            <person name="Yang T.J."/>
            <person name="Lee Y.H."/>
            <person name="Bennetzen J.L."/>
            <person name="Choi D."/>
        </authorList>
    </citation>
    <scope>NUCLEOTIDE SEQUENCE [LARGE SCALE GENOMIC DNA]</scope>
    <source>
        <strain evidence="10">cv. CM334</strain>
    </source>
</reference>
<evidence type="ECO:0000256" key="3">
    <source>
        <dbReference type="ARBA" id="ARBA00022763"/>
    </source>
</evidence>
<comment type="subunit">
    <text evidence="7">Component of the SMC5-SMC6 complex.</text>
</comment>
<dbReference type="Proteomes" id="UP000222542">
    <property type="component" value="Unassembled WGS sequence"/>
</dbReference>
<keyword evidence="10" id="KW-1185">Reference proteome</keyword>
<dbReference type="GO" id="GO:0006281">
    <property type="term" value="P:DNA repair"/>
    <property type="evidence" value="ECO:0007669"/>
    <property type="project" value="UniProtKB-UniRule"/>
</dbReference>
<gene>
    <name evidence="9" type="ORF">T459_01549</name>
</gene>